<proteinExistence type="predicted"/>
<dbReference type="OMA" id="MPFWNAA"/>
<evidence type="ECO:0000256" key="1">
    <source>
        <dbReference type="SAM" id="Phobius"/>
    </source>
</evidence>
<dbReference type="eggNOG" id="ENOG502S8II">
    <property type="taxonomic scope" value="Eukaryota"/>
</dbReference>
<dbReference type="Proteomes" id="UP000005206">
    <property type="component" value="Chromosome 3"/>
</dbReference>
<feature type="transmembrane region" description="Helical" evidence="1">
    <location>
        <begin position="12"/>
        <end position="32"/>
    </location>
</feature>
<dbReference type="VEuPathDB" id="FungiDB:NECHADRAFT_35144"/>
<keyword evidence="3" id="KW-1185">Reference proteome</keyword>
<dbReference type="Pfam" id="PF14087">
    <property type="entry name" value="DUF4267"/>
    <property type="match status" value="1"/>
</dbReference>
<keyword evidence="1" id="KW-0472">Membrane</keyword>
<dbReference type="KEGG" id="nhe:NECHADRAFT_35144"/>
<organism evidence="2 3">
    <name type="scientific">Fusarium vanettenii (strain ATCC MYA-4622 / CBS 123669 / FGSC 9596 / NRRL 45880 / 77-13-4)</name>
    <name type="common">Fusarium solani subsp. pisi</name>
    <dbReference type="NCBI Taxonomy" id="660122"/>
    <lineage>
        <taxon>Eukaryota</taxon>
        <taxon>Fungi</taxon>
        <taxon>Dikarya</taxon>
        <taxon>Ascomycota</taxon>
        <taxon>Pezizomycotina</taxon>
        <taxon>Sordariomycetes</taxon>
        <taxon>Hypocreomycetidae</taxon>
        <taxon>Hypocreales</taxon>
        <taxon>Nectriaceae</taxon>
        <taxon>Fusarium</taxon>
        <taxon>Fusarium solani species complex</taxon>
        <taxon>Fusarium vanettenii</taxon>
    </lineage>
</organism>
<dbReference type="InParanoid" id="C7YN21"/>
<protein>
    <submittedName>
        <fullName evidence="2">Uncharacterized protein</fullName>
    </submittedName>
</protein>
<dbReference type="OrthoDB" id="2989864at2759"/>
<dbReference type="GeneID" id="9664249"/>
<gene>
    <name evidence="2" type="ORF">NECHADRAFT_35144</name>
</gene>
<evidence type="ECO:0000313" key="2">
    <source>
        <dbReference type="EMBL" id="EEU47545.1"/>
    </source>
</evidence>
<keyword evidence="1" id="KW-0812">Transmembrane</keyword>
<name>C7YN21_FUSV7</name>
<feature type="transmembrane region" description="Helical" evidence="1">
    <location>
        <begin position="111"/>
        <end position="129"/>
    </location>
</feature>
<sequence length="132" mass="14266">MASGAFSSFSPWHIPPLFIASAFTLGGLLPFLNPARAIREFGLPEGIARSQPAHTCFAVYGSRVSIMGLSMWIFYLRGELKTLDTLMALLFWAGVADGYLCWKEGVPGKALFRFSSGLVVGGWGFLGLTSRG</sequence>
<dbReference type="AlphaFoldDB" id="C7YN21"/>
<reference evidence="2 3" key="1">
    <citation type="journal article" date="2009" name="PLoS Genet.">
        <title>The genome of Nectria haematococca: contribution of supernumerary chromosomes to gene expansion.</title>
        <authorList>
            <person name="Coleman J.J."/>
            <person name="Rounsley S.D."/>
            <person name="Rodriguez-Carres M."/>
            <person name="Kuo A."/>
            <person name="Wasmann C.C."/>
            <person name="Grimwood J."/>
            <person name="Schmutz J."/>
            <person name="Taga M."/>
            <person name="White G.J."/>
            <person name="Zhou S."/>
            <person name="Schwartz D.C."/>
            <person name="Freitag M."/>
            <person name="Ma L.J."/>
            <person name="Danchin E.G."/>
            <person name="Henrissat B."/>
            <person name="Coutinho P.M."/>
            <person name="Nelson D.R."/>
            <person name="Straney D."/>
            <person name="Napoli C.A."/>
            <person name="Barker B.M."/>
            <person name="Gribskov M."/>
            <person name="Rep M."/>
            <person name="Kroken S."/>
            <person name="Molnar I."/>
            <person name="Rensing C."/>
            <person name="Kennell J.C."/>
            <person name="Zamora J."/>
            <person name="Farman M.L."/>
            <person name="Selker E.U."/>
            <person name="Salamov A."/>
            <person name="Shapiro H."/>
            <person name="Pangilinan J."/>
            <person name="Lindquist E."/>
            <person name="Lamers C."/>
            <person name="Grigoriev I.V."/>
            <person name="Geiser D.M."/>
            <person name="Covert S.F."/>
            <person name="Temporini E."/>
            <person name="Vanetten H.D."/>
        </authorList>
    </citation>
    <scope>NUCLEOTIDE SEQUENCE [LARGE SCALE GENOMIC DNA]</scope>
    <source>
        <strain evidence="3">ATCC MYA-4622 / CBS 123669 / FGSC 9596 / NRRL 45880 / 77-13-4</strain>
    </source>
</reference>
<evidence type="ECO:0000313" key="3">
    <source>
        <dbReference type="Proteomes" id="UP000005206"/>
    </source>
</evidence>
<dbReference type="HOGENOM" id="CLU_125080_1_0_1"/>
<dbReference type="EMBL" id="GG698897">
    <property type="protein sequence ID" value="EEU47545.1"/>
    <property type="molecule type" value="Genomic_DNA"/>
</dbReference>
<accession>C7YN21</accession>
<keyword evidence="1" id="KW-1133">Transmembrane helix</keyword>
<dbReference type="RefSeq" id="XP_003053258.1">
    <property type="nucleotide sequence ID" value="XM_003053212.1"/>
</dbReference>
<dbReference type="InterPro" id="IPR025363">
    <property type="entry name" value="DUF4267"/>
</dbReference>